<comment type="caution">
    <text evidence="4">The sequence shown here is derived from an EMBL/GenBank/DDBJ whole genome shotgun (WGS) entry which is preliminary data.</text>
</comment>
<organism evidence="4 5">
    <name type="scientific">Mycena pura</name>
    <dbReference type="NCBI Taxonomy" id="153505"/>
    <lineage>
        <taxon>Eukaryota</taxon>
        <taxon>Fungi</taxon>
        <taxon>Dikarya</taxon>
        <taxon>Basidiomycota</taxon>
        <taxon>Agaricomycotina</taxon>
        <taxon>Agaricomycetes</taxon>
        <taxon>Agaricomycetidae</taxon>
        <taxon>Agaricales</taxon>
        <taxon>Marasmiineae</taxon>
        <taxon>Mycenaceae</taxon>
        <taxon>Mycena</taxon>
    </lineage>
</organism>
<evidence type="ECO:0000259" key="3">
    <source>
        <dbReference type="Pfam" id="PF20434"/>
    </source>
</evidence>
<dbReference type="Pfam" id="PF00326">
    <property type="entry name" value="Peptidase_S9"/>
    <property type="match status" value="1"/>
</dbReference>
<dbReference type="Gene3D" id="3.40.50.1820">
    <property type="entry name" value="alpha/beta hydrolase"/>
    <property type="match status" value="1"/>
</dbReference>
<feature type="non-terminal residue" evidence="4">
    <location>
        <position position="1"/>
    </location>
</feature>
<keyword evidence="5" id="KW-1185">Reference proteome</keyword>
<dbReference type="GO" id="GO:0006508">
    <property type="term" value="P:proteolysis"/>
    <property type="evidence" value="ECO:0007669"/>
    <property type="project" value="InterPro"/>
</dbReference>
<dbReference type="GO" id="GO:0008236">
    <property type="term" value="F:serine-type peptidase activity"/>
    <property type="evidence" value="ECO:0007669"/>
    <property type="project" value="InterPro"/>
</dbReference>
<dbReference type="InterPro" id="IPR001375">
    <property type="entry name" value="Peptidase_S9_cat"/>
</dbReference>
<dbReference type="AlphaFoldDB" id="A0AAD6YG05"/>
<feature type="domain" description="Peptidase S9 prolyl oligopeptidase catalytic" evidence="2">
    <location>
        <begin position="245"/>
        <end position="310"/>
    </location>
</feature>
<accession>A0AAD6YG05</accession>
<proteinExistence type="predicted"/>
<evidence type="ECO:0000259" key="2">
    <source>
        <dbReference type="Pfam" id="PF00326"/>
    </source>
</evidence>
<dbReference type="InterPro" id="IPR050300">
    <property type="entry name" value="GDXG_lipolytic_enzyme"/>
</dbReference>
<protein>
    <submittedName>
        <fullName evidence="4">Alpha/Beta hydrolase protein</fullName>
    </submittedName>
</protein>
<sequence length="311" mass="33636">MDAPKPLELVFASVDGLDLTLDVFVPESATETSKAPVLLWWHGGGLLQGTRKGHSCHSSLRTISLPQQNITYASSLQTTVSRTRFPGILADCKAAMEFVRSPTFALATGNRVDSSKMVLSGSSAGGWLSLLAGTGIGYIACGLDPPAAVSGIAALYPITDLADPFWTTKQRPVSYFPRVIPDEEVASFLDPASSKVAYSAADSDRAVFYHYMVQEGILEKLLLEGTDIPASAFAVAPAIQTGKFAVPPTYMIHGEVDDKVPCRQARDVAEALKKIKAQFEYEELPGLNHLFDRDPKCEMENMYAFVAKVTK</sequence>
<dbReference type="Proteomes" id="UP001219525">
    <property type="component" value="Unassembled WGS sequence"/>
</dbReference>
<feature type="domain" description="BD-FAE-like" evidence="3">
    <location>
        <begin position="21"/>
        <end position="161"/>
    </location>
</feature>
<name>A0AAD6YG05_9AGAR</name>
<dbReference type="PANTHER" id="PTHR48081">
    <property type="entry name" value="AB HYDROLASE SUPERFAMILY PROTEIN C4A8.06C"/>
    <property type="match status" value="1"/>
</dbReference>
<gene>
    <name evidence="4" type="ORF">GGX14DRAFT_438955</name>
</gene>
<evidence type="ECO:0000313" key="5">
    <source>
        <dbReference type="Proteomes" id="UP001219525"/>
    </source>
</evidence>
<dbReference type="InterPro" id="IPR049492">
    <property type="entry name" value="BD-FAE-like_dom"/>
</dbReference>
<reference evidence="4" key="1">
    <citation type="submission" date="2023-03" db="EMBL/GenBank/DDBJ databases">
        <title>Massive genome expansion in bonnet fungi (Mycena s.s.) driven by repeated elements and novel gene families across ecological guilds.</title>
        <authorList>
            <consortium name="Lawrence Berkeley National Laboratory"/>
            <person name="Harder C.B."/>
            <person name="Miyauchi S."/>
            <person name="Viragh M."/>
            <person name="Kuo A."/>
            <person name="Thoen E."/>
            <person name="Andreopoulos B."/>
            <person name="Lu D."/>
            <person name="Skrede I."/>
            <person name="Drula E."/>
            <person name="Henrissat B."/>
            <person name="Morin E."/>
            <person name="Kohler A."/>
            <person name="Barry K."/>
            <person name="LaButti K."/>
            <person name="Morin E."/>
            <person name="Salamov A."/>
            <person name="Lipzen A."/>
            <person name="Mereny Z."/>
            <person name="Hegedus B."/>
            <person name="Baldrian P."/>
            <person name="Stursova M."/>
            <person name="Weitz H."/>
            <person name="Taylor A."/>
            <person name="Grigoriev I.V."/>
            <person name="Nagy L.G."/>
            <person name="Martin F."/>
            <person name="Kauserud H."/>
        </authorList>
    </citation>
    <scope>NUCLEOTIDE SEQUENCE</scope>
    <source>
        <strain evidence="4">9144</strain>
    </source>
</reference>
<dbReference type="InterPro" id="IPR029058">
    <property type="entry name" value="AB_hydrolase_fold"/>
</dbReference>
<dbReference type="PANTHER" id="PTHR48081:SF3">
    <property type="entry name" value="ALPHA_BETA HYDROLASE FOLD-3 DOMAIN-CONTAINING PROTEIN"/>
    <property type="match status" value="1"/>
</dbReference>
<dbReference type="SUPFAM" id="SSF53474">
    <property type="entry name" value="alpha/beta-Hydrolases"/>
    <property type="match status" value="1"/>
</dbReference>
<keyword evidence="1 4" id="KW-0378">Hydrolase</keyword>
<evidence type="ECO:0000256" key="1">
    <source>
        <dbReference type="ARBA" id="ARBA00022801"/>
    </source>
</evidence>
<dbReference type="Pfam" id="PF20434">
    <property type="entry name" value="BD-FAE"/>
    <property type="match status" value="1"/>
</dbReference>
<dbReference type="EMBL" id="JARJCW010000013">
    <property type="protein sequence ID" value="KAJ7217933.1"/>
    <property type="molecule type" value="Genomic_DNA"/>
</dbReference>
<evidence type="ECO:0000313" key="4">
    <source>
        <dbReference type="EMBL" id="KAJ7217933.1"/>
    </source>
</evidence>